<dbReference type="KEGG" id="abg:Asbog_01571"/>
<dbReference type="InterPro" id="IPR016884">
    <property type="entry name" value="UCP028438"/>
</dbReference>
<dbReference type="RefSeq" id="WP_062164705.1">
    <property type="nucleotide sequence ID" value="NZ_AP014690.1"/>
</dbReference>
<gene>
    <name evidence="1" type="ORF">ABO01nite_23190</name>
</gene>
<dbReference type="Proteomes" id="UP000321287">
    <property type="component" value="Unassembled WGS sequence"/>
</dbReference>
<accession>A0AAN4U3D7</accession>
<comment type="caution">
    <text evidence="1">The sequence shown here is derived from an EMBL/GenBank/DDBJ whole genome shotgun (WGS) entry which is preliminary data.</text>
</comment>
<evidence type="ECO:0000313" key="1">
    <source>
        <dbReference type="EMBL" id="GEL54312.1"/>
    </source>
</evidence>
<proteinExistence type="predicted"/>
<reference evidence="1 2" key="1">
    <citation type="submission" date="2019-07" db="EMBL/GenBank/DDBJ databases">
        <title>Whole genome shotgun sequence of Asaia bogorensis NBRC 16594.</title>
        <authorList>
            <person name="Hosoyama A."/>
            <person name="Uohara A."/>
            <person name="Ohji S."/>
            <person name="Ichikawa N."/>
        </authorList>
    </citation>
    <scope>NUCLEOTIDE SEQUENCE [LARGE SCALE GENOMIC DNA]</scope>
    <source>
        <strain evidence="1 2">NBRC 16594</strain>
    </source>
</reference>
<dbReference type="PIRSF" id="PIRSF028438">
    <property type="entry name" value="UCP028438"/>
    <property type="match status" value="1"/>
</dbReference>
<sequence length="209" mass="22133">MARLGNVSQGQFANRLRALLPAGWFPGAPSKGEAEQAPILNGMLQGIASVFSWAWGQLQGAYDQQRLATATGGMLDIYAEDFFGDALPRYANESDDDYRARIKAALFPTLGTRQSLERSLATNWEAGWRVVEPRNASDTKGYGSAASPGAGGGYGYGAADLRYGTRLSPFQGFVLLSDNPASTPPSSVLTGIEEIRAGGVVIWVGNAAP</sequence>
<evidence type="ECO:0000313" key="2">
    <source>
        <dbReference type="Proteomes" id="UP000321287"/>
    </source>
</evidence>
<keyword evidence="2" id="KW-1185">Reference proteome</keyword>
<protein>
    <submittedName>
        <fullName evidence="1">Uncharacterized protein</fullName>
    </submittedName>
</protein>
<dbReference type="EMBL" id="BJVS01000007">
    <property type="protein sequence ID" value="GEL54312.1"/>
    <property type="molecule type" value="Genomic_DNA"/>
</dbReference>
<dbReference type="AlphaFoldDB" id="A0AAN4U3D7"/>
<organism evidence="1 2">
    <name type="scientific">Asaia bogorensis NBRC 16594</name>
    <dbReference type="NCBI Taxonomy" id="1231624"/>
    <lineage>
        <taxon>Bacteria</taxon>
        <taxon>Pseudomonadati</taxon>
        <taxon>Pseudomonadota</taxon>
        <taxon>Alphaproteobacteria</taxon>
        <taxon>Acetobacterales</taxon>
        <taxon>Acetobacteraceae</taxon>
        <taxon>Asaia</taxon>
    </lineage>
</organism>
<dbReference type="GeneID" id="78226611"/>
<name>A0AAN4U3D7_9PROT</name>